<evidence type="ECO:0000313" key="1">
    <source>
        <dbReference type="EMBL" id="ACL38172.1"/>
    </source>
</evidence>
<proteinExistence type="predicted"/>
<sequence>MAVHLYTGRAGDALTESRNGHVREPENLMHLVNYAHALLFLGREEEALGLYAELVPRWHPGKAKTLGSIIANDLRLMRLSGVICAGMPAVDALLTAAT</sequence>
<keyword evidence="2" id="KW-1185">Reference proteome</keyword>
<gene>
    <name evidence="1" type="ordered locus">Achl_0170</name>
</gene>
<dbReference type="HOGENOM" id="CLU_2327792_0_0_11"/>
<protein>
    <submittedName>
        <fullName evidence="1">Uncharacterized protein</fullName>
    </submittedName>
</protein>
<dbReference type="RefSeq" id="WP_012630908.1">
    <property type="nucleotide sequence ID" value="NC_011886.1"/>
</dbReference>
<dbReference type="EMBL" id="CP001341">
    <property type="protein sequence ID" value="ACL38172.1"/>
    <property type="molecule type" value="Genomic_DNA"/>
</dbReference>
<name>B8H913_PSECP</name>
<accession>B8H913</accession>
<dbReference type="InterPro" id="IPR011990">
    <property type="entry name" value="TPR-like_helical_dom_sf"/>
</dbReference>
<reference evidence="1" key="1">
    <citation type="submission" date="2009-01" db="EMBL/GenBank/DDBJ databases">
        <title>Complete sequence of chromosome of Arthrobacter chlorophenolicus A6.</title>
        <authorList>
            <consortium name="US DOE Joint Genome Institute"/>
            <person name="Lucas S."/>
            <person name="Copeland A."/>
            <person name="Lapidus A."/>
            <person name="Glavina del Rio T."/>
            <person name="Tice H."/>
            <person name="Bruce D."/>
            <person name="Goodwin L."/>
            <person name="Pitluck S."/>
            <person name="Goltsman E."/>
            <person name="Clum A."/>
            <person name="Larimer F."/>
            <person name="Land M."/>
            <person name="Hauser L."/>
            <person name="Kyrpides N."/>
            <person name="Mikhailova N."/>
            <person name="Jansson J."/>
            <person name="Richardson P."/>
        </authorList>
    </citation>
    <scope>NUCLEOTIDE SEQUENCE [LARGE SCALE GENOMIC DNA]</scope>
    <source>
        <strain evidence="1">A6</strain>
    </source>
</reference>
<dbReference type="AlphaFoldDB" id="B8H913"/>
<dbReference type="SUPFAM" id="SSF48452">
    <property type="entry name" value="TPR-like"/>
    <property type="match status" value="1"/>
</dbReference>
<dbReference type="KEGG" id="ach:Achl_0170"/>
<evidence type="ECO:0000313" key="2">
    <source>
        <dbReference type="Proteomes" id="UP000002505"/>
    </source>
</evidence>
<dbReference type="Proteomes" id="UP000002505">
    <property type="component" value="Chromosome"/>
</dbReference>
<organism evidence="1 2">
    <name type="scientific">Pseudarthrobacter chlorophenolicus (strain ATCC 700700 / DSM 12829 / CIP 107037 / JCM 12360 / KCTC 9906 / NCIMB 13794 / A6)</name>
    <name type="common">Arthrobacter chlorophenolicus</name>
    <dbReference type="NCBI Taxonomy" id="452863"/>
    <lineage>
        <taxon>Bacteria</taxon>
        <taxon>Bacillati</taxon>
        <taxon>Actinomycetota</taxon>
        <taxon>Actinomycetes</taxon>
        <taxon>Micrococcales</taxon>
        <taxon>Micrococcaceae</taxon>
        <taxon>Pseudarthrobacter</taxon>
    </lineage>
</organism>